<reference evidence="2 3" key="1">
    <citation type="submission" date="2021-01" db="EMBL/GenBank/DDBJ databases">
        <title>Whole genome shotgun sequence of Plantactinospora mayteni NBRC 109088.</title>
        <authorList>
            <person name="Komaki H."/>
            <person name="Tamura T."/>
        </authorList>
    </citation>
    <scope>NUCLEOTIDE SEQUENCE [LARGE SCALE GENOMIC DNA]</scope>
    <source>
        <strain evidence="2 3">NBRC 109088</strain>
    </source>
</reference>
<dbReference type="RefSeq" id="WP_203863116.1">
    <property type="nucleotide sequence ID" value="NZ_BAAAZQ010000066.1"/>
</dbReference>
<protein>
    <recommendedName>
        <fullName evidence="4">Transposase</fullName>
    </recommendedName>
</protein>
<name>A0ABQ4F4R8_9ACTN</name>
<proteinExistence type="predicted"/>
<feature type="compositionally biased region" description="Basic and acidic residues" evidence="1">
    <location>
        <begin position="109"/>
        <end position="125"/>
    </location>
</feature>
<evidence type="ECO:0000313" key="3">
    <source>
        <dbReference type="Proteomes" id="UP000621500"/>
    </source>
</evidence>
<feature type="region of interest" description="Disordered" evidence="1">
    <location>
        <begin position="94"/>
        <end position="125"/>
    </location>
</feature>
<feature type="compositionally biased region" description="Low complexity" evidence="1">
    <location>
        <begin position="94"/>
        <end position="108"/>
    </location>
</feature>
<gene>
    <name evidence="2" type="ORF">Pma05_84760</name>
</gene>
<accession>A0ABQ4F4R8</accession>
<dbReference type="Proteomes" id="UP000621500">
    <property type="component" value="Unassembled WGS sequence"/>
</dbReference>
<evidence type="ECO:0000256" key="1">
    <source>
        <dbReference type="SAM" id="MobiDB-lite"/>
    </source>
</evidence>
<comment type="caution">
    <text evidence="2">The sequence shown here is derived from an EMBL/GenBank/DDBJ whole genome shotgun (WGS) entry which is preliminary data.</text>
</comment>
<keyword evidence="3" id="KW-1185">Reference proteome</keyword>
<evidence type="ECO:0008006" key="4">
    <source>
        <dbReference type="Google" id="ProtNLM"/>
    </source>
</evidence>
<organism evidence="2 3">
    <name type="scientific">Plantactinospora mayteni</name>
    <dbReference type="NCBI Taxonomy" id="566021"/>
    <lineage>
        <taxon>Bacteria</taxon>
        <taxon>Bacillati</taxon>
        <taxon>Actinomycetota</taxon>
        <taxon>Actinomycetes</taxon>
        <taxon>Micromonosporales</taxon>
        <taxon>Micromonosporaceae</taxon>
        <taxon>Plantactinospora</taxon>
    </lineage>
</organism>
<evidence type="ECO:0000313" key="2">
    <source>
        <dbReference type="EMBL" id="GIH01904.1"/>
    </source>
</evidence>
<dbReference type="EMBL" id="BONX01000099">
    <property type="protein sequence ID" value="GIH01904.1"/>
    <property type="molecule type" value="Genomic_DNA"/>
</dbReference>
<sequence>MIAELLDGPALHRLRSAQAILNLAGKYSDARLEAACRKATTAADPSYRTIRNILASGLEDIEHDRPTGDAGAPAFLHGPAGLFADVIPFPTTAAASAATTADTTSATASDRRDDAGDNEPKDAAS</sequence>